<reference evidence="2 3" key="1">
    <citation type="journal article" date="2015" name="Fungal Genet. Biol.">
        <title>Evolution of novel wood decay mechanisms in Agaricales revealed by the genome sequences of Fistulina hepatica and Cylindrobasidium torrendii.</title>
        <authorList>
            <person name="Floudas D."/>
            <person name="Held B.W."/>
            <person name="Riley R."/>
            <person name="Nagy L.G."/>
            <person name="Koehler G."/>
            <person name="Ransdell A.S."/>
            <person name="Younus H."/>
            <person name="Chow J."/>
            <person name="Chiniquy J."/>
            <person name="Lipzen A."/>
            <person name="Tritt A."/>
            <person name="Sun H."/>
            <person name="Haridas S."/>
            <person name="LaButti K."/>
            <person name="Ohm R.A."/>
            <person name="Kues U."/>
            <person name="Blanchette R.A."/>
            <person name="Grigoriev I.V."/>
            <person name="Minto R.E."/>
            <person name="Hibbett D.S."/>
        </authorList>
    </citation>
    <scope>NUCLEOTIDE SEQUENCE [LARGE SCALE GENOMIC DNA]</scope>
    <source>
        <strain evidence="2 3">FP15055 ss-10</strain>
    </source>
</reference>
<feature type="region of interest" description="Disordered" evidence="1">
    <location>
        <begin position="73"/>
        <end position="122"/>
    </location>
</feature>
<evidence type="ECO:0000313" key="3">
    <source>
        <dbReference type="Proteomes" id="UP000054007"/>
    </source>
</evidence>
<evidence type="ECO:0000313" key="2">
    <source>
        <dbReference type="EMBL" id="KIY61039.1"/>
    </source>
</evidence>
<protein>
    <submittedName>
        <fullName evidence="2">Uncharacterized protein</fullName>
    </submittedName>
</protein>
<name>A0A0D7AT81_9AGAR</name>
<gene>
    <name evidence="2" type="ORF">CYLTODRAFT_480821</name>
</gene>
<feature type="non-terminal residue" evidence="2">
    <location>
        <position position="1"/>
    </location>
</feature>
<sequence>PLQHPAQHPVSLFRSNSPGFCPRCYHVQNYSEGFSGCPHIRRVQACCARQGRCPVCVHKSHVRVLTRTAESFEHYSSTSVRPSRSRRPIVSTRRCRPTRRPSSVLSASARDSRPLASGRLKT</sequence>
<dbReference type="EMBL" id="KN881087">
    <property type="protein sequence ID" value="KIY61039.1"/>
    <property type="molecule type" value="Genomic_DNA"/>
</dbReference>
<organism evidence="2 3">
    <name type="scientific">Cylindrobasidium torrendii FP15055 ss-10</name>
    <dbReference type="NCBI Taxonomy" id="1314674"/>
    <lineage>
        <taxon>Eukaryota</taxon>
        <taxon>Fungi</taxon>
        <taxon>Dikarya</taxon>
        <taxon>Basidiomycota</taxon>
        <taxon>Agaricomycotina</taxon>
        <taxon>Agaricomycetes</taxon>
        <taxon>Agaricomycetidae</taxon>
        <taxon>Agaricales</taxon>
        <taxon>Marasmiineae</taxon>
        <taxon>Physalacriaceae</taxon>
        <taxon>Cylindrobasidium</taxon>
    </lineage>
</organism>
<dbReference type="Proteomes" id="UP000054007">
    <property type="component" value="Unassembled WGS sequence"/>
</dbReference>
<dbReference type="AlphaFoldDB" id="A0A0D7AT81"/>
<feature type="non-terminal residue" evidence="2">
    <location>
        <position position="122"/>
    </location>
</feature>
<keyword evidence="3" id="KW-1185">Reference proteome</keyword>
<feature type="compositionally biased region" description="Basic residues" evidence="1">
    <location>
        <begin position="83"/>
        <end position="99"/>
    </location>
</feature>
<accession>A0A0D7AT81</accession>
<evidence type="ECO:0000256" key="1">
    <source>
        <dbReference type="SAM" id="MobiDB-lite"/>
    </source>
</evidence>
<proteinExistence type="predicted"/>